<organism evidence="8">
    <name type="scientific">marine sediment metagenome</name>
    <dbReference type="NCBI Taxonomy" id="412755"/>
    <lineage>
        <taxon>unclassified sequences</taxon>
        <taxon>metagenomes</taxon>
        <taxon>ecological metagenomes</taxon>
    </lineage>
</organism>
<keyword evidence="6" id="KW-0175">Coiled coil</keyword>
<dbReference type="GO" id="GO:0003735">
    <property type="term" value="F:structural constituent of ribosome"/>
    <property type="evidence" value="ECO:0007669"/>
    <property type="project" value="InterPro"/>
</dbReference>
<comment type="caution">
    <text evidence="8">The sequence shown here is derived from an EMBL/GenBank/DDBJ whole genome shotgun (WGS) entry which is preliminary data.</text>
</comment>
<dbReference type="HAMAP" id="MF_00500">
    <property type="entry name" value="Ribosomal_bS20"/>
    <property type="match status" value="1"/>
</dbReference>
<dbReference type="GO" id="GO:0006412">
    <property type="term" value="P:translation"/>
    <property type="evidence" value="ECO:0007669"/>
    <property type="project" value="InterPro"/>
</dbReference>
<evidence type="ECO:0000256" key="4">
    <source>
        <dbReference type="ARBA" id="ARBA00022980"/>
    </source>
</evidence>
<feature type="coiled-coil region" evidence="6">
    <location>
        <begin position="25"/>
        <end position="75"/>
    </location>
</feature>
<gene>
    <name evidence="8" type="ORF">LCGC14_2713510</name>
</gene>
<dbReference type="EMBL" id="LAZR01048678">
    <property type="protein sequence ID" value="KKK91384.1"/>
    <property type="molecule type" value="Genomic_DNA"/>
</dbReference>
<dbReference type="Gene3D" id="1.20.58.110">
    <property type="entry name" value="Ribosomal protein S20"/>
    <property type="match status" value="1"/>
</dbReference>
<evidence type="ECO:0000256" key="5">
    <source>
        <dbReference type="ARBA" id="ARBA00023274"/>
    </source>
</evidence>
<proteinExistence type="inferred from homology"/>
<feature type="compositionally biased region" description="Basic and acidic residues" evidence="7">
    <location>
        <begin position="12"/>
        <end position="22"/>
    </location>
</feature>
<evidence type="ECO:0000313" key="8">
    <source>
        <dbReference type="EMBL" id="KKK91384.1"/>
    </source>
</evidence>
<dbReference type="GO" id="GO:0070181">
    <property type="term" value="F:small ribosomal subunit rRNA binding"/>
    <property type="evidence" value="ECO:0007669"/>
    <property type="project" value="TreeGrafter"/>
</dbReference>
<accession>A0A0F9BLC8</accession>
<reference evidence="8" key="1">
    <citation type="journal article" date="2015" name="Nature">
        <title>Complex archaea that bridge the gap between prokaryotes and eukaryotes.</title>
        <authorList>
            <person name="Spang A."/>
            <person name="Saw J.H."/>
            <person name="Jorgensen S.L."/>
            <person name="Zaremba-Niedzwiedzka K."/>
            <person name="Martijn J."/>
            <person name="Lind A.E."/>
            <person name="van Eijk R."/>
            <person name="Schleper C."/>
            <person name="Guy L."/>
            <person name="Ettema T.J."/>
        </authorList>
    </citation>
    <scope>NUCLEOTIDE SEQUENCE</scope>
</reference>
<sequence>MAHHLSAKKRIRQSEKRKEHNKYYARSTRNAIKKLRSAKKKEEAAEMLPEVSSMLDKLAKKNIIHKNKAANLKSQLTHHIAQM</sequence>
<keyword evidence="5" id="KW-0687">Ribonucleoprotein</keyword>
<dbReference type="PANTHER" id="PTHR33398:SF1">
    <property type="entry name" value="SMALL RIBOSOMAL SUBUNIT PROTEIN BS20C"/>
    <property type="match status" value="1"/>
</dbReference>
<keyword evidence="4" id="KW-0689">Ribosomal protein</keyword>
<feature type="compositionally biased region" description="Basic residues" evidence="7">
    <location>
        <begin position="1"/>
        <end position="11"/>
    </location>
</feature>
<evidence type="ECO:0000256" key="3">
    <source>
        <dbReference type="ARBA" id="ARBA00022884"/>
    </source>
</evidence>
<evidence type="ECO:0000256" key="6">
    <source>
        <dbReference type="SAM" id="Coils"/>
    </source>
</evidence>
<dbReference type="NCBIfam" id="TIGR00029">
    <property type="entry name" value="S20"/>
    <property type="match status" value="1"/>
</dbReference>
<dbReference type="SUPFAM" id="SSF46992">
    <property type="entry name" value="Ribosomal protein S20"/>
    <property type="match status" value="1"/>
</dbReference>
<dbReference type="PANTHER" id="PTHR33398">
    <property type="entry name" value="30S RIBOSOMAL PROTEIN S20"/>
    <property type="match status" value="1"/>
</dbReference>
<evidence type="ECO:0000256" key="1">
    <source>
        <dbReference type="ARBA" id="ARBA00007634"/>
    </source>
</evidence>
<comment type="similarity">
    <text evidence="1">Belongs to the bacterial ribosomal protein bS20 family.</text>
</comment>
<feature type="region of interest" description="Disordered" evidence="7">
    <location>
        <begin position="1"/>
        <end position="23"/>
    </location>
</feature>
<dbReference type="InterPro" id="IPR036510">
    <property type="entry name" value="Ribosomal_bS20_sf"/>
</dbReference>
<dbReference type="Pfam" id="PF01649">
    <property type="entry name" value="Ribosomal_S20p"/>
    <property type="match status" value="1"/>
</dbReference>
<keyword evidence="3" id="KW-0694">RNA-binding</keyword>
<evidence type="ECO:0008006" key="9">
    <source>
        <dbReference type="Google" id="ProtNLM"/>
    </source>
</evidence>
<keyword evidence="2" id="KW-0699">rRNA-binding</keyword>
<dbReference type="AlphaFoldDB" id="A0A0F9BLC8"/>
<protein>
    <recommendedName>
        <fullName evidence="9">30S ribosomal protein S20</fullName>
    </recommendedName>
</protein>
<name>A0A0F9BLC8_9ZZZZ</name>
<evidence type="ECO:0000256" key="2">
    <source>
        <dbReference type="ARBA" id="ARBA00022730"/>
    </source>
</evidence>
<dbReference type="GO" id="GO:0015935">
    <property type="term" value="C:small ribosomal subunit"/>
    <property type="evidence" value="ECO:0007669"/>
    <property type="project" value="TreeGrafter"/>
</dbReference>
<dbReference type="GO" id="GO:0005829">
    <property type="term" value="C:cytosol"/>
    <property type="evidence" value="ECO:0007669"/>
    <property type="project" value="TreeGrafter"/>
</dbReference>
<evidence type="ECO:0000256" key="7">
    <source>
        <dbReference type="SAM" id="MobiDB-lite"/>
    </source>
</evidence>
<dbReference type="InterPro" id="IPR002583">
    <property type="entry name" value="Ribosomal_bS20"/>
</dbReference>